<keyword evidence="8" id="KW-0812">Transmembrane</keyword>
<dbReference type="AlphaFoldDB" id="A0A8J7QRY2"/>
<dbReference type="InterPro" id="IPR003594">
    <property type="entry name" value="HATPase_dom"/>
</dbReference>
<organism evidence="10 11">
    <name type="scientific">Acanthopleuribacter pedis</name>
    <dbReference type="NCBI Taxonomy" id="442870"/>
    <lineage>
        <taxon>Bacteria</taxon>
        <taxon>Pseudomonadati</taxon>
        <taxon>Acidobacteriota</taxon>
        <taxon>Holophagae</taxon>
        <taxon>Acanthopleuribacterales</taxon>
        <taxon>Acanthopleuribacteraceae</taxon>
        <taxon>Acanthopleuribacter</taxon>
    </lineage>
</organism>
<dbReference type="Gene3D" id="3.30.565.10">
    <property type="entry name" value="Histidine kinase-like ATPase, C-terminal domain"/>
    <property type="match status" value="1"/>
</dbReference>
<reference evidence="10" key="1">
    <citation type="submission" date="2021-03" db="EMBL/GenBank/DDBJ databases">
        <authorList>
            <person name="Wang G."/>
        </authorList>
    </citation>
    <scope>NUCLEOTIDE SEQUENCE</scope>
    <source>
        <strain evidence="10">KCTC 12899</strain>
    </source>
</reference>
<dbReference type="Pfam" id="PF00512">
    <property type="entry name" value="HisKA"/>
    <property type="match status" value="1"/>
</dbReference>
<keyword evidence="11" id="KW-1185">Reference proteome</keyword>
<dbReference type="PROSITE" id="PS50109">
    <property type="entry name" value="HIS_KIN"/>
    <property type="match status" value="1"/>
</dbReference>
<name>A0A8J7QRY2_9BACT</name>
<evidence type="ECO:0000256" key="5">
    <source>
        <dbReference type="ARBA" id="ARBA00022777"/>
    </source>
</evidence>
<evidence type="ECO:0000256" key="8">
    <source>
        <dbReference type="SAM" id="Phobius"/>
    </source>
</evidence>
<dbReference type="Pfam" id="PF02518">
    <property type="entry name" value="HATPase_c"/>
    <property type="match status" value="1"/>
</dbReference>
<dbReference type="EC" id="2.7.13.3" evidence="2"/>
<accession>A0A8J7QRY2</accession>
<protein>
    <recommendedName>
        <fullName evidence="2">histidine kinase</fullName>
        <ecNumber evidence="2">2.7.13.3</ecNumber>
    </recommendedName>
</protein>
<comment type="catalytic activity">
    <reaction evidence="1">
        <text>ATP + protein L-histidine = ADP + protein N-phospho-L-histidine.</text>
        <dbReference type="EC" id="2.7.13.3"/>
    </reaction>
</comment>
<evidence type="ECO:0000256" key="2">
    <source>
        <dbReference type="ARBA" id="ARBA00012438"/>
    </source>
</evidence>
<keyword evidence="7" id="KW-0902">Two-component regulatory system</keyword>
<evidence type="ECO:0000256" key="6">
    <source>
        <dbReference type="ARBA" id="ARBA00022840"/>
    </source>
</evidence>
<evidence type="ECO:0000256" key="7">
    <source>
        <dbReference type="ARBA" id="ARBA00023012"/>
    </source>
</evidence>
<dbReference type="SUPFAM" id="SSF55874">
    <property type="entry name" value="ATPase domain of HSP90 chaperone/DNA topoisomerase II/histidine kinase"/>
    <property type="match status" value="1"/>
</dbReference>
<dbReference type="GO" id="GO:0005524">
    <property type="term" value="F:ATP binding"/>
    <property type="evidence" value="ECO:0007669"/>
    <property type="project" value="UniProtKB-KW"/>
</dbReference>
<feature type="transmembrane region" description="Helical" evidence="8">
    <location>
        <begin position="271"/>
        <end position="292"/>
    </location>
</feature>
<dbReference type="GO" id="GO:0007234">
    <property type="term" value="P:osmosensory signaling via phosphorelay pathway"/>
    <property type="evidence" value="ECO:0007669"/>
    <property type="project" value="TreeGrafter"/>
</dbReference>
<evidence type="ECO:0000256" key="3">
    <source>
        <dbReference type="ARBA" id="ARBA00022679"/>
    </source>
</evidence>
<dbReference type="Proteomes" id="UP000664417">
    <property type="component" value="Unassembled WGS sequence"/>
</dbReference>
<keyword evidence="3" id="KW-0808">Transferase</keyword>
<keyword evidence="6" id="KW-0067">ATP-binding</keyword>
<gene>
    <name evidence="10" type="ORF">J3U88_32120</name>
</gene>
<dbReference type="InterPro" id="IPR003661">
    <property type="entry name" value="HisK_dim/P_dom"/>
</dbReference>
<dbReference type="CDD" id="cd00075">
    <property type="entry name" value="HATPase"/>
    <property type="match status" value="1"/>
</dbReference>
<evidence type="ECO:0000313" key="10">
    <source>
        <dbReference type="EMBL" id="MBO1323155.1"/>
    </source>
</evidence>
<dbReference type="GO" id="GO:0000156">
    <property type="term" value="F:phosphorelay response regulator activity"/>
    <property type="evidence" value="ECO:0007669"/>
    <property type="project" value="TreeGrafter"/>
</dbReference>
<dbReference type="RefSeq" id="WP_207863130.1">
    <property type="nucleotide sequence ID" value="NZ_JAFREP010000051.1"/>
</dbReference>
<keyword evidence="5 10" id="KW-0418">Kinase</keyword>
<dbReference type="CDD" id="cd00082">
    <property type="entry name" value="HisKA"/>
    <property type="match status" value="1"/>
</dbReference>
<dbReference type="SUPFAM" id="SSF47384">
    <property type="entry name" value="Homodimeric domain of signal transducing histidine kinase"/>
    <property type="match status" value="1"/>
</dbReference>
<evidence type="ECO:0000256" key="1">
    <source>
        <dbReference type="ARBA" id="ARBA00000085"/>
    </source>
</evidence>
<feature type="domain" description="Histidine kinase" evidence="9">
    <location>
        <begin position="308"/>
        <end position="523"/>
    </location>
</feature>
<evidence type="ECO:0000259" key="9">
    <source>
        <dbReference type="PROSITE" id="PS50109"/>
    </source>
</evidence>
<keyword evidence="4" id="KW-0547">Nucleotide-binding</keyword>
<dbReference type="EMBL" id="JAFREP010000051">
    <property type="protein sequence ID" value="MBO1323155.1"/>
    <property type="molecule type" value="Genomic_DNA"/>
</dbReference>
<dbReference type="SMART" id="SM00387">
    <property type="entry name" value="HATPase_c"/>
    <property type="match status" value="1"/>
</dbReference>
<dbReference type="GO" id="GO:0030295">
    <property type="term" value="F:protein kinase activator activity"/>
    <property type="evidence" value="ECO:0007669"/>
    <property type="project" value="TreeGrafter"/>
</dbReference>
<dbReference type="InterPro" id="IPR005467">
    <property type="entry name" value="His_kinase_dom"/>
</dbReference>
<comment type="caution">
    <text evidence="10">The sequence shown here is derived from an EMBL/GenBank/DDBJ whole genome shotgun (WGS) entry which is preliminary data.</text>
</comment>
<dbReference type="PANTHER" id="PTHR42878">
    <property type="entry name" value="TWO-COMPONENT HISTIDINE KINASE"/>
    <property type="match status" value="1"/>
</dbReference>
<evidence type="ECO:0000256" key="4">
    <source>
        <dbReference type="ARBA" id="ARBA00022741"/>
    </source>
</evidence>
<dbReference type="InterPro" id="IPR050351">
    <property type="entry name" value="BphY/WalK/GraS-like"/>
</dbReference>
<dbReference type="Gene3D" id="1.10.287.130">
    <property type="match status" value="1"/>
</dbReference>
<feature type="transmembrane region" description="Helical" evidence="8">
    <location>
        <begin position="14"/>
        <end position="32"/>
    </location>
</feature>
<sequence length="529" mass="58901">MAGPNLGEGVARNLATMILLSATICVVAVLAFQVQDAVRSHRETAESVLVDYSGLAGRELIRGFAPALGYYGVSPLLRMFRDQTWPELPEPPRLTDLDLSAINNPTMDPAFSLTFCRFDLSDGAFWMRGTHRRATVAAYAAALPAVDYDEGWPFSLLFGADGTTVLAYRRAAEQRFEGVVLDTGMLVPFFDWVLANRRLIPISRVDGFENARLAVQVLSPYGELYRFGREDGAIAAETPFDYGFKEIRVRIAVDTDSAASLIIGGLPRSRLPLLLVLLTLSLLLVGLTLLQIRREHDLAQRQSDSMASISHELRTPLAQIQMFSETLLLDRVRSPEERHRALEIIHAETRRMGDLVDNVIRFAGTLHGMNRPRLTGVAVRSVLAEQVAHFAPMVGAERFQLIAPETLWLRGDLRFVRRMVRNLIDNALKYGPPGEPIQLGAVRRDGRILLWVEDRGEGVPKAERRRIWRRFERLARHRNAAVAGTGIGLWLVRELARCQNARAWVEDGHAGGARFVLAFAAAETGEAQP</sequence>
<evidence type="ECO:0000313" key="11">
    <source>
        <dbReference type="Proteomes" id="UP000664417"/>
    </source>
</evidence>
<dbReference type="SMART" id="SM00388">
    <property type="entry name" value="HisKA"/>
    <property type="match status" value="1"/>
</dbReference>
<proteinExistence type="predicted"/>
<dbReference type="InterPro" id="IPR036890">
    <property type="entry name" value="HATPase_C_sf"/>
</dbReference>
<keyword evidence="8" id="KW-0472">Membrane</keyword>
<dbReference type="InterPro" id="IPR036097">
    <property type="entry name" value="HisK_dim/P_sf"/>
</dbReference>
<keyword evidence="8" id="KW-1133">Transmembrane helix</keyword>
<dbReference type="GO" id="GO:0000155">
    <property type="term" value="F:phosphorelay sensor kinase activity"/>
    <property type="evidence" value="ECO:0007669"/>
    <property type="project" value="InterPro"/>
</dbReference>
<dbReference type="PANTHER" id="PTHR42878:SF7">
    <property type="entry name" value="SENSOR HISTIDINE KINASE GLRK"/>
    <property type="match status" value="1"/>
</dbReference>